<feature type="domain" description="HTH lysR-type" evidence="5">
    <location>
        <begin position="4"/>
        <end position="61"/>
    </location>
</feature>
<dbReference type="PANTHER" id="PTHR30346">
    <property type="entry name" value="TRANSCRIPTIONAL DUAL REGULATOR HCAR-RELATED"/>
    <property type="match status" value="1"/>
</dbReference>
<accession>A0A0N7F3C5</accession>
<dbReference type="Proteomes" id="UP000063699">
    <property type="component" value="Chromosome"/>
</dbReference>
<keyword evidence="2" id="KW-0805">Transcription regulation</keyword>
<dbReference type="AlphaFoldDB" id="A0A0N7F3C5"/>
<dbReference type="PANTHER" id="PTHR30346:SF0">
    <property type="entry name" value="HCA OPERON TRANSCRIPTIONAL ACTIVATOR HCAR"/>
    <property type="match status" value="1"/>
</dbReference>
<dbReference type="Pfam" id="PF00126">
    <property type="entry name" value="HTH_1"/>
    <property type="match status" value="1"/>
</dbReference>
<organism evidence="6 7">
    <name type="scientific">Kibdelosporangium phytohabitans</name>
    <dbReference type="NCBI Taxonomy" id="860235"/>
    <lineage>
        <taxon>Bacteria</taxon>
        <taxon>Bacillati</taxon>
        <taxon>Actinomycetota</taxon>
        <taxon>Actinomycetes</taxon>
        <taxon>Pseudonocardiales</taxon>
        <taxon>Pseudonocardiaceae</taxon>
        <taxon>Kibdelosporangium</taxon>
    </lineage>
</organism>
<name>A0A0N7F3C5_9PSEU</name>
<proteinExistence type="inferred from homology"/>
<evidence type="ECO:0000256" key="2">
    <source>
        <dbReference type="ARBA" id="ARBA00023015"/>
    </source>
</evidence>
<dbReference type="PRINTS" id="PR00039">
    <property type="entry name" value="HTHLYSR"/>
</dbReference>
<comment type="similarity">
    <text evidence="1">Belongs to the LysR transcriptional regulatory family.</text>
</comment>
<evidence type="ECO:0000256" key="4">
    <source>
        <dbReference type="ARBA" id="ARBA00023163"/>
    </source>
</evidence>
<keyword evidence="7" id="KW-1185">Reference proteome</keyword>
<evidence type="ECO:0000313" key="6">
    <source>
        <dbReference type="EMBL" id="ALG08247.1"/>
    </source>
</evidence>
<dbReference type="KEGG" id="kphy:AOZ06_16200"/>
<gene>
    <name evidence="6" type="ORF">AOZ06_16200</name>
</gene>
<evidence type="ECO:0000259" key="5">
    <source>
        <dbReference type="PROSITE" id="PS50931"/>
    </source>
</evidence>
<protein>
    <submittedName>
        <fullName evidence="6">LysR family transcriptional regulator</fullName>
    </submittedName>
</protein>
<dbReference type="PROSITE" id="PS50931">
    <property type="entry name" value="HTH_LYSR"/>
    <property type="match status" value="1"/>
</dbReference>
<evidence type="ECO:0000313" key="7">
    <source>
        <dbReference type="Proteomes" id="UP000063699"/>
    </source>
</evidence>
<dbReference type="SUPFAM" id="SSF46785">
    <property type="entry name" value="Winged helix' DNA-binding domain"/>
    <property type="match status" value="1"/>
</dbReference>
<sequence length="302" mass="32908">MTGVEVRELQYFRAVAEELSFSRAAERLGMTQPPLSRAILRLEHRVGAKLFERTTHRVELTVAGLTLLEEATRVLDAVSAAILRTARAARGIPPLVITAKAGVVTDLLRRVADAYRTLNTDVEIEMIVSSYGEQAQMVRDGRADIALIGSPAEHRGLEIETLACLPRVAAMPARHSLAARTTLFCRDLVGLPFPQGPNATPAQQAFWAGQDEQEHPVLNTAGPVVTDSSQLLEVVALGQAVALVPVTLAEHAPRADIAYRPVLDASPYRVSIAWPMGSRDLRTAHFVRTVMELSSSHFLEND</sequence>
<dbReference type="FunFam" id="1.10.10.10:FF:000001">
    <property type="entry name" value="LysR family transcriptional regulator"/>
    <property type="match status" value="1"/>
</dbReference>
<dbReference type="Gene3D" id="1.10.10.10">
    <property type="entry name" value="Winged helix-like DNA-binding domain superfamily/Winged helix DNA-binding domain"/>
    <property type="match status" value="1"/>
</dbReference>
<evidence type="ECO:0000256" key="1">
    <source>
        <dbReference type="ARBA" id="ARBA00009437"/>
    </source>
</evidence>
<reference evidence="6 7" key="1">
    <citation type="submission" date="2015-07" db="EMBL/GenBank/DDBJ databases">
        <title>Genome sequencing of Kibdelosporangium phytohabitans.</title>
        <authorList>
            <person name="Qin S."/>
            <person name="Xing K."/>
        </authorList>
    </citation>
    <scope>NUCLEOTIDE SEQUENCE [LARGE SCALE GENOMIC DNA]</scope>
    <source>
        <strain evidence="6 7">KLBMP1111</strain>
    </source>
</reference>
<dbReference type="STRING" id="860235.AOZ06_16200"/>
<keyword evidence="4" id="KW-0804">Transcription</keyword>
<dbReference type="SUPFAM" id="SSF53850">
    <property type="entry name" value="Periplasmic binding protein-like II"/>
    <property type="match status" value="1"/>
</dbReference>
<keyword evidence="3" id="KW-0238">DNA-binding</keyword>
<dbReference type="InterPro" id="IPR036388">
    <property type="entry name" value="WH-like_DNA-bd_sf"/>
</dbReference>
<dbReference type="GO" id="GO:0003700">
    <property type="term" value="F:DNA-binding transcription factor activity"/>
    <property type="evidence" value="ECO:0007669"/>
    <property type="project" value="InterPro"/>
</dbReference>
<dbReference type="InterPro" id="IPR036390">
    <property type="entry name" value="WH_DNA-bd_sf"/>
</dbReference>
<dbReference type="EMBL" id="CP012752">
    <property type="protein sequence ID" value="ALG08247.1"/>
    <property type="molecule type" value="Genomic_DNA"/>
</dbReference>
<dbReference type="GO" id="GO:0032993">
    <property type="term" value="C:protein-DNA complex"/>
    <property type="evidence" value="ECO:0007669"/>
    <property type="project" value="TreeGrafter"/>
</dbReference>
<dbReference type="GO" id="GO:0003677">
    <property type="term" value="F:DNA binding"/>
    <property type="evidence" value="ECO:0007669"/>
    <property type="project" value="UniProtKB-KW"/>
</dbReference>
<dbReference type="OrthoDB" id="4140098at2"/>
<dbReference type="Pfam" id="PF03466">
    <property type="entry name" value="LysR_substrate"/>
    <property type="match status" value="1"/>
</dbReference>
<dbReference type="Gene3D" id="3.40.190.10">
    <property type="entry name" value="Periplasmic binding protein-like II"/>
    <property type="match status" value="2"/>
</dbReference>
<evidence type="ECO:0000256" key="3">
    <source>
        <dbReference type="ARBA" id="ARBA00023125"/>
    </source>
</evidence>
<dbReference type="RefSeq" id="WP_054290154.1">
    <property type="nucleotide sequence ID" value="NZ_CP012752.1"/>
</dbReference>
<dbReference type="InterPro" id="IPR000847">
    <property type="entry name" value="LysR_HTH_N"/>
</dbReference>
<dbReference type="InterPro" id="IPR005119">
    <property type="entry name" value="LysR_subst-bd"/>
</dbReference>